<dbReference type="EMBL" id="MN739974">
    <property type="protein sequence ID" value="QHT80728.1"/>
    <property type="molecule type" value="Genomic_DNA"/>
</dbReference>
<evidence type="ECO:0000256" key="1">
    <source>
        <dbReference type="SAM" id="Phobius"/>
    </source>
</evidence>
<keyword evidence="1" id="KW-0472">Membrane</keyword>
<organism evidence="2">
    <name type="scientific">viral metagenome</name>
    <dbReference type="NCBI Taxonomy" id="1070528"/>
    <lineage>
        <taxon>unclassified sequences</taxon>
        <taxon>metagenomes</taxon>
        <taxon>organismal metagenomes</taxon>
    </lineage>
</organism>
<accession>A0A6C0HJA1</accession>
<protein>
    <submittedName>
        <fullName evidence="2">Uncharacterized protein</fullName>
    </submittedName>
</protein>
<reference evidence="2" key="1">
    <citation type="journal article" date="2020" name="Nature">
        <title>Giant virus diversity and host interactions through global metagenomics.</title>
        <authorList>
            <person name="Schulz F."/>
            <person name="Roux S."/>
            <person name="Paez-Espino D."/>
            <person name="Jungbluth S."/>
            <person name="Walsh D.A."/>
            <person name="Denef V.J."/>
            <person name="McMahon K.D."/>
            <person name="Konstantinidis K.T."/>
            <person name="Eloe-Fadrosh E.A."/>
            <person name="Kyrpides N.C."/>
            <person name="Woyke T."/>
        </authorList>
    </citation>
    <scope>NUCLEOTIDE SEQUENCE</scope>
    <source>
        <strain evidence="2">GVMAG-M-3300023184-121</strain>
    </source>
</reference>
<feature type="transmembrane region" description="Helical" evidence="1">
    <location>
        <begin position="6"/>
        <end position="27"/>
    </location>
</feature>
<name>A0A6C0HJA1_9ZZZZ</name>
<evidence type="ECO:0000313" key="2">
    <source>
        <dbReference type="EMBL" id="QHT80728.1"/>
    </source>
</evidence>
<dbReference type="AlphaFoldDB" id="A0A6C0HJA1"/>
<proteinExistence type="predicted"/>
<keyword evidence="1" id="KW-1133">Transmembrane helix</keyword>
<sequence>MEPIDIAIVLAIISGIIGGIVLIWCIVDYITRYDWE</sequence>
<keyword evidence="1" id="KW-0812">Transmembrane</keyword>